<feature type="DNA-binding region" description="OmpR/PhoB-type" evidence="7">
    <location>
        <begin position="232"/>
        <end position="336"/>
    </location>
</feature>
<dbReference type="InterPro" id="IPR039420">
    <property type="entry name" value="WalR-like"/>
</dbReference>
<evidence type="ECO:0000256" key="7">
    <source>
        <dbReference type="PROSITE-ProRule" id="PRU01091"/>
    </source>
</evidence>
<dbReference type="GO" id="GO:0006355">
    <property type="term" value="P:regulation of DNA-templated transcription"/>
    <property type="evidence" value="ECO:0007669"/>
    <property type="project" value="InterPro"/>
</dbReference>
<organism evidence="11 12">
    <name type="scientific">Cellulomonas uda</name>
    <dbReference type="NCBI Taxonomy" id="1714"/>
    <lineage>
        <taxon>Bacteria</taxon>
        <taxon>Bacillati</taxon>
        <taxon>Actinomycetota</taxon>
        <taxon>Actinomycetes</taxon>
        <taxon>Micrococcales</taxon>
        <taxon>Cellulomonadaceae</taxon>
        <taxon>Cellulomonas</taxon>
    </lineage>
</organism>
<feature type="region of interest" description="Disordered" evidence="8">
    <location>
        <begin position="60"/>
        <end position="94"/>
    </location>
</feature>
<evidence type="ECO:0000256" key="4">
    <source>
        <dbReference type="ARBA" id="ARBA00023125"/>
    </source>
</evidence>
<feature type="domain" description="Response regulatory" evidence="9">
    <location>
        <begin position="107"/>
        <end position="221"/>
    </location>
</feature>
<evidence type="ECO:0000259" key="10">
    <source>
        <dbReference type="PROSITE" id="PS51755"/>
    </source>
</evidence>
<dbReference type="PANTHER" id="PTHR48111">
    <property type="entry name" value="REGULATOR OF RPOS"/>
    <property type="match status" value="1"/>
</dbReference>
<evidence type="ECO:0000256" key="6">
    <source>
        <dbReference type="PROSITE-ProRule" id="PRU00169"/>
    </source>
</evidence>
<dbReference type="Gene3D" id="3.40.50.2300">
    <property type="match status" value="1"/>
</dbReference>
<dbReference type="GO" id="GO:0032993">
    <property type="term" value="C:protein-DNA complex"/>
    <property type="evidence" value="ECO:0007669"/>
    <property type="project" value="TreeGrafter"/>
</dbReference>
<evidence type="ECO:0000256" key="5">
    <source>
        <dbReference type="ARBA" id="ARBA00023163"/>
    </source>
</evidence>
<evidence type="ECO:0000313" key="11">
    <source>
        <dbReference type="EMBL" id="GEA82077.1"/>
    </source>
</evidence>
<dbReference type="InterPro" id="IPR001867">
    <property type="entry name" value="OmpR/PhoB-type_DNA-bd"/>
</dbReference>
<evidence type="ECO:0000259" key="9">
    <source>
        <dbReference type="PROSITE" id="PS50110"/>
    </source>
</evidence>
<dbReference type="InterPro" id="IPR011006">
    <property type="entry name" value="CheY-like_superfamily"/>
</dbReference>
<dbReference type="PANTHER" id="PTHR48111:SF28">
    <property type="entry name" value="TRANSCRIPTIONAL REGULATORY PROTEIN TCRX-RELATED"/>
    <property type="match status" value="1"/>
</dbReference>
<dbReference type="Pfam" id="PF00072">
    <property type="entry name" value="Response_reg"/>
    <property type="match status" value="1"/>
</dbReference>
<feature type="compositionally biased region" description="Polar residues" evidence="8">
    <location>
        <begin position="1"/>
        <end position="16"/>
    </location>
</feature>
<dbReference type="CDD" id="cd00383">
    <property type="entry name" value="trans_reg_C"/>
    <property type="match status" value="1"/>
</dbReference>
<evidence type="ECO:0000313" key="12">
    <source>
        <dbReference type="Proteomes" id="UP000315842"/>
    </source>
</evidence>
<gene>
    <name evidence="11" type="ORF">CUD01_25210</name>
</gene>
<dbReference type="InterPro" id="IPR001789">
    <property type="entry name" value="Sig_transdc_resp-reg_receiver"/>
</dbReference>
<dbReference type="SMART" id="SM00448">
    <property type="entry name" value="REC"/>
    <property type="match status" value="1"/>
</dbReference>
<feature type="domain" description="OmpR/PhoB-type" evidence="10">
    <location>
        <begin position="232"/>
        <end position="336"/>
    </location>
</feature>
<evidence type="ECO:0000256" key="1">
    <source>
        <dbReference type="ARBA" id="ARBA00022553"/>
    </source>
</evidence>
<dbReference type="FunFam" id="3.40.50.2300:FF:000001">
    <property type="entry name" value="DNA-binding response regulator PhoB"/>
    <property type="match status" value="1"/>
</dbReference>
<keyword evidence="3" id="KW-0805">Transcription regulation</keyword>
<dbReference type="FunFam" id="1.10.10.10:FF:000005">
    <property type="entry name" value="Two-component system response regulator"/>
    <property type="match status" value="1"/>
</dbReference>
<dbReference type="SMART" id="SM00862">
    <property type="entry name" value="Trans_reg_C"/>
    <property type="match status" value="1"/>
</dbReference>
<dbReference type="Proteomes" id="UP000315842">
    <property type="component" value="Unassembled WGS sequence"/>
</dbReference>
<dbReference type="SUPFAM" id="SSF52172">
    <property type="entry name" value="CheY-like"/>
    <property type="match status" value="1"/>
</dbReference>
<evidence type="ECO:0000256" key="8">
    <source>
        <dbReference type="SAM" id="MobiDB-lite"/>
    </source>
</evidence>
<protein>
    <recommendedName>
        <fullName evidence="13">DNA-binding response regulator</fullName>
    </recommendedName>
</protein>
<evidence type="ECO:0008006" key="13">
    <source>
        <dbReference type="Google" id="ProtNLM"/>
    </source>
</evidence>
<comment type="caution">
    <text evidence="11">The sequence shown here is derived from an EMBL/GenBank/DDBJ whole genome shotgun (WGS) entry which is preliminary data.</text>
</comment>
<feature type="region of interest" description="Disordered" evidence="8">
    <location>
        <begin position="1"/>
        <end position="29"/>
    </location>
</feature>
<proteinExistence type="predicted"/>
<dbReference type="Pfam" id="PF00486">
    <property type="entry name" value="Trans_reg_C"/>
    <property type="match status" value="1"/>
</dbReference>
<dbReference type="SUPFAM" id="SSF46894">
    <property type="entry name" value="C-terminal effector domain of the bipartite response regulators"/>
    <property type="match status" value="1"/>
</dbReference>
<evidence type="ECO:0000256" key="2">
    <source>
        <dbReference type="ARBA" id="ARBA00023012"/>
    </source>
</evidence>
<evidence type="ECO:0000256" key="3">
    <source>
        <dbReference type="ARBA" id="ARBA00023015"/>
    </source>
</evidence>
<dbReference type="GO" id="GO:0005829">
    <property type="term" value="C:cytosol"/>
    <property type="evidence" value="ECO:0007669"/>
    <property type="project" value="TreeGrafter"/>
</dbReference>
<dbReference type="Gene3D" id="1.10.10.10">
    <property type="entry name" value="Winged helix-like DNA-binding domain superfamily/Winged helix DNA-binding domain"/>
    <property type="match status" value="1"/>
</dbReference>
<dbReference type="CDD" id="cd17615">
    <property type="entry name" value="REC_OmpR_MtPhoP-like"/>
    <property type="match status" value="1"/>
</dbReference>
<keyword evidence="1 6" id="KW-0597">Phosphoprotein</keyword>
<dbReference type="GO" id="GO:0000156">
    <property type="term" value="F:phosphorelay response regulator activity"/>
    <property type="evidence" value="ECO:0007669"/>
    <property type="project" value="TreeGrafter"/>
</dbReference>
<feature type="modified residue" description="4-aspartylphosphate" evidence="6">
    <location>
        <position position="156"/>
    </location>
</feature>
<dbReference type="Gene3D" id="6.10.250.690">
    <property type="match status" value="1"/>
</dbReference>
<dbReference type="EMBL" id="BJLP01000046">
    <property type="protein sequence ID" value="GEA82077.1"/>
    <property type="molecule type" value="Genomic_DNA"/>
</dbReference>
<keyword evidence="2" id="KW-0902">Two-component regulatory system</keyword>
<name>A0A4Y3KDK4_CELUD</name>
<dbReference type="PROSITE" id="PS51755">
    <property type="entry name" value="OMPR_PHOB"/>
    <property type="match status" value="1"/>
</dbReference>
<dbReference type="AlphaFoldDB" id="A0A4Y3KDK4"/>
<keyword evidence="4 7" id="KW-0238">DNA-binding</keyword>
<accession>A0A4Y3KDK4</accession>
<keyword evidence="12" id="KW-1185">Reference proteome</keyword>
<keyword evidence="5" id="KW-0804">Transcription</keyword>
<reference evidence="11 12" key="1">
    <citation type="submission" date="2019-06" db="EMBL/GenBank/DDBJ databases">
        <title>Whole genome shotgun sequence of Cellulomonas uda NBRC 3747.</title>
        <authorList>
            <person name="Hosoyama A."/>
            <person name="Uohara A."/>
            <person name="Ohji S."/>
            <person name="Ichikawa N."/>
        </authorList>
    </citation>
    <scope>NUCLEOTIDE SEQUENCE [LARGE SCALE GENOMIC DNA]</scope>
    <source>
        <strain evidence="11 12">NBRC 3747</strain>
    </source>
</reference>
<dbReference type="PROSITE" id="PS50110">
    <property type="entry name" value="RESPONSE_REGULATORY"/>
    <property type="match status" value="1"/>
</dbReference>
<sequence length="338" mass="37466">MSPWSGRTTVSSTSLHQPARRSSGASGELCTTVSRTVTSADGTRYWSSVRNALFSPLVGRTDSDETTRTGAECAAPTRRHPGVSQATPSLRREDQSMSTHASEVEARLLVVDDEPNIRELLATSLRFAGFEVHAAADGGSALRLARDLEPDLLVLDVMLPDMDGFTVTRRLREKGQHMPVLFLTARDDTQDKVQGLTVGGDDYVTKPFSLEEVVARIRAILRRTSPAEELDANVIRYADLELDEDSHEVRRAGQEIDLSPTEFKLLRYLMLNAGRVLSKSQILDHVWQYDWGGDANIVESYISYLRRKVDSLTGPDGEKLPPLIHTKRGVGYLLRSMS</sequence>
<dbReference type="InterPro" id="IPR016032">
    <property type="entry name" value="Sig_transdc_resp-reg_C-effctor"/>
</dbReference>
<dbReference type="GO" id="GO:0000976">
    <property type="term" value="F:transcription cis-regulatory region binding"/>
    <property type="evidence" value="ECO:0007669"/>
    <property type="project" value="TreeGrafter"/>
</dbReference>
<dbReference type="InterPro" id="IPR036388">
    <property type="entry name" value="WH-like_DNA-bd_sf"/>
</dbReference>